<dbReference type="InterPro" id="IPR003439">
    <property type="entry name" value="ABC_transporter-like_ATP-bd"/>
</dbReference>
<dbReference type="InterPro" id="IPR027417">
    <property type="entry name" value="P-loop_NTPase"/>
</dbReference>
<keyword evidence="3" id="KW-0067">ATP-binding</keyword>
<dbReference type="SUPFAM" id="SSF52540">
    <property type="entry name" value="P-loop containing nucleoside triphosphate hydrolases"/>
    <property type="match status" value="1"/>
</dbReference>
<accession>A0ABS5TRR1</accession>
<dbReference type="PANTHER" id="PTHR43394">
    <property type="entry name" value="ATP-DEPENDENT PERMEASE MDL1, MITOCHONDRIAL"/>
    <property type="match status" value="1"/>
</dbReference>
<comment type="caution">
    <text evidence="3">The sequence shown here is derived from an EMBL/GenBank/DDBJ whole genome shotgun (WGS) entry which is preliminary data.</text>
</comment>
<keyword evidence="4" id="KW-1185">Reference proteome</keyword>
<dbReference type="Proteomes" id="UP001197247">
    <property type="component" value="Unassembled WGS sequence"/>
</dbReference>
<dbReference type="GO" id="GO:0005524">
    <property type="term" value="F:ATP binding"/>
    <property type="evidence" value="ECO:0007669"/>
    <property type="project" value="UniProtKB-KW"/>
</dbReference>
<dbReference type="InterPro" id="IPR039421">
    <property type="entry name" value="Type_1_exporter"/>
</dbReference>
<organism evidence="3 4">
    <name type="scientific">Kineosporia corallincola</name>
    <dbReference type="NCBI Taxonomy" id="2835133"/>
    <lineage>
        <taxon>Bacteria</taxon>
        <taxon>Bacillati</taxon>
        <taxon>Actinomycetota</taxon>
        <taxon>Actinomycetes</taxon>
        <taxon>Kineosporiales</taxon>
        <taxon>Kineosporiaceae</taxon>
        <taxon>Kineosporia</taxon>
    </lineage>
</organism>
<feature type="compositionally biased region" description="Polar residues" evidence="1">
    <location>
        <begin position="1"/>
        <end position="11"/>
    </location>
</feature>
<evidence type="ECO:0000259" key="2">
    <source>
        <dbReference type="PROSITE" id="PS50893"/>
    </source>
</evidence>
<protein>
    <submittedName>
        <fullName evidence="3">ABC transporter ATP-binding protein</fullName>
    </submittedName>
</protein>
<sequence length="262" mass="27617">MPNTSQGTASSKIGVPGITARATWCPPARPPADPVVRDPDGRRTGRPGAPDAPGVRHRPTGPGGGTGRDPRGHRGHRFQDFGRLEFPAGQSVGLGNIPRMDDADLIDLALREGRALDVVEGLPRKLETPLGRSYDDGVQLSGGQWQRLALARARMRQAPLMLLLDEPAAAIDPLAEEEILRGYLAAARSTARAAGGITLFASHRLSTAKEADLIVVVSGGKIAETGHHDTLIDLENGIYQRLFGMQAEAYGPAPVGGRGGDA</sequence>
<name>A0ABS5TRR1_9ACTN</name>
<dbReference type="EMBL" id="JAHBAY010000017">
    <property type="protein sequence ID" value="MBT0773489.1"/>
    <property type="molecule type" value="Genomic_DNA"/>
</dbReference>
<evidence type="ECO:0000313" key="4">
    <source>
        <dbReference type="Proteomes" id="UP001197247"/>
    </source>
</evidence>
<evidence type="ECO:0000313" key="3">
    <source>
        <dbReference type="EMBL" id="MBT0773489.1"/>
    </source>
</evidence>
<dbReference type="Gene3D" id="3.40.50.300">
    <property type="entry name" value="P-loop containing nucleotide triphosphate hydrolases"/>
    <property type="match status" value="1"/>
</dbReference>
<dbReference type="PANTHER" id="PTHR43394:SF1">
    <property type="entry name" value="ATP-BINDING CASSETTE SUB-FAMILY B MEMBER 10, MITOCHONDRIAL"/>
    <property type="match status" value="1"/>
</dbReference>
<gene>
    <name evidence="3" type="ORF">KIH74_31370</name>
</gene>
<proteinExistence type="predicted"/>
<dbReference type="Pfam" id="PF00005">
    <property type="entry name" value="ABC_tran"/>
    <property type="match status" value="1"/>
</dbReference>
<feature type="region of interest" description="Disordered" evidence="1">
    <location>
        <begin position="1"/>
        <end position="77"/>
    </location>
</feature>
<feature type="domain" description="ABC transporter" evidence="2">
    <location>
        <begin position="13"/>
        <end position="244"/>
    </location>
</feature>
<dbReference type="PROSITE" id="PS50893">
    <property type="entry name" value="ABC_TRANSPORTER_2"/>
    <property type="match status" value="1"/>
</dbReference>
<evidence type="ECO:0000256" key="1">
    <source>
        <dbReference type="SAM" id="MobiDB-lite"/>
    </source>
</evidence>
<keyword evidence="3" id="KW-0547">Nucleotide-binding</keyword>
<reference evidence="3 4" key="1">
    <citation type="submission" date="2021-05" db="EMBL/GenBank/DDBJ databases">
        <title>Kineosporia and Streptomyces sp. nov. two new marine actinobacteria isolated from Coral.</title>
        <authorList>
            <person name="Buangrab K."/>
            <person name="Sutthacheep M."/>
            <person name="Yeemin T."/>
            <person name="Harunari E."/>
            <person name="Igarashi Y."/>
            <person name="Kanchanasin P."/>
            <person name="Tanasupawat S."/>
            <person name="Phongsopitanun W."/>
        </authorList>
    </citation>
    <scope>NUCLEOTIDE SEQUENCE [LARGE SCALE GENOMIC DNA]</scope>
    <source>
        <strain evidence="3 4">J2-2</strain>
    </source>
</reference>
<feature type="compositionally biased region" description="Basic and acidic residues" evidence="1">
    <location>
        <begin position="68"/>
        <end position="77"/>
    </location>
</feature>